<accession>A0A2P9HM18</accession>
<proteinExistence type="predicted"/>
<dbReference type="EMBL" id="OOFM01000005">
    <property type="protein sequence ID" value="SPL65148.1"/>
    <property type="molecule type" value="Genomic_DNA"/>
</dbReference>
<name>A0A2P9HM18_9HYPH</name>
<protein>
    <submittedName>
        <fullName evidence="1">Uncharacterized protein</fullName>
    </submittedName>
</protein>
<evidence type="ECO:0000313" key="1">
    <source>
        <dbReference type="EMBL" id="SPL65148.1"/>
    </source>
</evidence>
<organism evidence="1 2">
    <name type="scientific">Ochrobactrum soli</name>
    <dbReference type="NCBI Taxonomy" id="2448455"/>
    <lineage>
        <taxon>Bacteria</taxon>
        <taxon>Pseudomonadati</taxon>
        <taxon>Pseudomonadota</taxon>
        <taxon>Alphaproteobacteria</taxon>
        <taxon>Hyphomicrobiales</taxon>
        <taxon>Brucellaceae</taxon>
        <taxon>Brucella/Ochrobactrum group</taxon>
        <taxon>Ochrobactrum</taxon>
    </lineage>
</organism>
<reference evidence="2" key="1">
    <citation type="submission" date="2017-12" db="EMBL/GenBank/DDBJ databases">
        <authorList>
            <person name="Diaz M."/>
        </authorList>
    </citation>
    <scope>NUCLEOTIDE SEQUENCE [LARGE SCALE GENOMIC DNA]</scope>
    <source>
        <strain evidence="2">FI11154</strain>
    </source>
</reference>
<dbReference type="AlphaFoldDB" id="A0A2P9HM18"/>
<gene>
    <name evidence="1" type="ORF">OHAE_1015</name>
</gene>
<dbReference type="Proteomes" id="UP000246073">
    <property type="component" value="Unassembled WGS sequence"/>
</dbReference>
<evidence type="ECO:0000313" key="2">
    <source>
        <dbReference type="Proteomes" id="UP000246073"/>
    </source>
</evidence>
<sequence length="56" mass="6191">MERFRAIGPIAGNVVPIWHRNGAKSHSCAKCSSFAAWGSLCTYIGVYRVQRQPAQL</sequence>